<keyword evidence="1" id="KW-0479">Metal-binding</keyword>
<dbReference type="GeneID" id="39611078"/>
<dbReference type="EMBL" id="RBVV01000059">
    <property type="protein sequence ID" value="RNJ56334.1"/>
    <property type="molecule type" value="Genomic_DNA"/>
</dbReference>
<dbReference type="Gene3D" id="4.10.240.10">
    <property type="entry name" value="Zn(2)-C6 fungal-type DNA-binding domain"/>
    <property type="match status" value="1"/>
</dbReference>
<dbReference type="Proteomes" id="UP000267145">
    <property type="component" value="Unassembled WGS sequence"/>
</dbReference>
<keyword evidence="4" id="KW-0472">Membrane</keyword>
<dbReference type="GO" id="GO:0000981">
    <property type="term" value="F:DNA-binding transcription factor activity, RNA polymerase II-specific"/>
    <property type="evidence" value="ECO:0007669"/>
    <property type="project" value="InterPro"/>
</dbReference>
<organism evidence="6 7">
    <name type="scientific">Verticillium nonalfalfae</name>
    <dbReference type="NCBI Taxonomy" id="1051616"/>
    <lineage>
        <taxon>Eukaryota</taxon>
        <taxon>Fungi</taxon>
        <taxon>Dikarya</taxon>
        <taxon>Ascomycota</taxon>
        <taxon>Pezizomycotina</taxon>
        <taxon>Sordariomycetes</taxon>
        <taxon>Hypocreomycetidae</taxon>
        <taxon>Glomerellales</taxon>
        <taxon>Plectosphaerellaceae</taxon>
        <taxon>Verticillium</taxon>
    </lineage>
</organism>
<dbReference type="CDD" id="cd12148">
    <property type="entry name" value="fungal_TF_MHR"/>
    <property type="match status" value="1"/>
</dbReference>
<dbReference type="InterPro" id="IPR050987">
    <property type="entry name" value="AtrR-like"/>
</dbReference>
<keyword evidence="2" id="KW-0539">Nucleus</keyword>
<dbReference type="AlphaFoldDB" id="A0A3M9Y7Q5"/>
<dbReference type="InterPro" id="IPR036864">
    <property type="entry name" value="Zn2-C6_fun-type_DNA-bd_sf"/>
</dbReference>
<comment type="caution">
    <text evidence="6">The sequence shown here is derived from an EMBL/GenBank/DDBJ whole genome shotgun (WGS) entry which is preliminary data.</text>
</comment>
<dbReference type="InterPro" id="IPR001138">
    <property type="entry name" value="Zn2Cys6_DnaBD"/>
</dbReference>
<dbReference type="SMART" id="SM00906">
    <property type="entry name" value="Fungal_trans"/>
    <property type="match status" value="1"/>
</dbReference>
<keyword evidence="4" id="KW-1133">Transmembrane helix</keyword>
<feature type="region of interest" description="Disordered" evidence="3">
    <location>
        <begin position="82"/>
        <end position="119"/>
    </location>
</feature>
<keyword evidence="7" id="KW-1185">Reference proteome</keyword>
<evidence type="ECO:0000256" key="3">
    <source>
        <dbReference type="SAM" id="MobiDB-lite"/>
    </source>
</evidence>
<dbReference type="RefSeq" id="XP_028494492.1">
    <property type="nucleotide sequence ID" value="XM_028641499.1"/>
</dbReference>
<evidence type="ECO:0000259" key="5">
    <source>
        <dbReference type="SMART" id="SM00906"/>
    </source>
</evidence>
<gene>
    <name evidence="6" type="ORF">D7B24_007389</name>
</gene>
<feature type="transmembrane region" description="Helical" evidence="4">
    <location>
        <begin position="530"/>
        <end position="551"/>
    </location>
</feature>
<reference evidence="6 7" key="1">
    <citation type="submission" date="2018-10" db="EMBL/GenBank/DDBJ databases">
        <title>Genome sequence of Verticillium nonalfalfae VnAa140.</title>
        <authorList>
            <person name="Stajich J.E."/>
            <person name="Kasson M.T."/>
        </authorList>
    </citation>
    <scope>NUCLEOTIDE SEQUENCE [LARGE SCALE GENOMIC DNA]</scope>
    <source>
        <strain evidence="6 7">VnAa140</strain>
    </source>
</reference>
<evidence type="ECO:0000313" key="6">
    <source>
        <dbReference type="EMBL" id="RNJ56334.1"/>
    </source>
</evidence>
<accession>A0A3M9Y7Q5</accession>
<dbReference type="GO" id="GO:0008270">
    <property type="term" value="F:zinc ion binding"/>
    <property type="evidence" value="ECO:0007669"/>
    <property type="project" value="InterPro"/>
</dbReference>
<name>A0A3M9Y7Q5_9PEZI</name>
<dbReference type="Pfam" id="PF00172">
    <property type="entry name" value="Zn_clus"/>
    <property type="match status" value="1"/>
</dbReference>
<dbReference type="PANTHER" id="PTHR46910:SF5">
    <property type="entry name" value="ZN(II)2CYS6 TRANSCRIPTION FACTOR (EUROFUNG)"/>
    <property type="match status" value="1"/>
</dbReference>
<dbReference type="GO" id="GO:0006351">
    <property type="term" value="P:DNA-templated transcription"/>
    <property type="evidence" value="ECO:0007669"/>
    <property type="project" value="InterPro"/>
</dbReference>
<evidence type="ECO:0000313" key="7">
    <source>
        <dbReference type="Proteomes" id="UP000267145"/>
    </source>
</evidence>
<dbReference type="InterPro" id="IPR007219">
    <property type="entry name" value="XnlR_reg_dom"/>
</dbReference>
<keyword evidence="4" id="KW-0812">Transmembrane</keyword>
<evidence type="ECO:0000256" key="1">
    <source>
        <dbReference type="ARBA" id="ARBA00022723"/>
    </source>
</evidence>
<dbReference type="CDD" id="cd00067">
    <property type="entry name" value="GAL4"/>
    <property type="match status" value="1"/>
</dbReference>
<evidence type="ECO:0000256" key="2">
    <source>
        <dbReference type="ARBA" id="ARBA00023242"/>
    </source>
</evidence>
<dbReference type="GO" id="GO:0003677">
    <property type="term" value="F:DNA binding"/>
    <property type="evidence" value="ECO:0007669"/>
    <property type="project" value="InterPro"/>
</dbReference>
<dbReference type="PANTHER" id="PTHR46910">
    <property type="entry name" value="TRANSCRIPTION FACTOR PDR1"/>
    <property type="match status" value="1"/>
</dbReference>
<dbReference type="Pfam" id="PF04082">
    <property type="entry name" value="Fungal_trans"/>
    <property type="match status" value="1"/>
</dbReference>
<dbReference type="STRING" id="1051616.A0A3M9Y7Q5"/>
<sequence length="705" mass="77894">MNRGVELARLIRCDKGSPCSHCRRVGVECVQVTVKPREKRTRILLTSQYERNIDVLDHRLDGVTKLLEDLKIILSASSSSPGLKNTKTATVPMVPPATSPASRAGPSEPAAGQVTEGESSLSAHSAFVHDFLQGLVEEGSLHHPDPEIDRTMKALSGLVSASRRQPETHESVLSLAKPKESAQQRISELPPIQTSVALIRLAKTQKLAGTGWIYEFITMRPFGDLCLNVYFSEDHSAFDFISVNAGLYSLCWDYALSSDIAPGEKEQYMTYAQSCRENLETGLANLPLYFPATSDAIAALLFGAFYTLQFAKSSLCWALSSKASELCQTLGYHRAASTENQVAEDPAYAQFLFWTTYYIEKGLSLRLGRPSTIPDWDITVSPPSSSAPDQAPVLAFFVLWVQTAKCQGNIYELLYSPGAVGLPDALRQSRVEILLSSLRDIDKETQKTRIAWLEISKENSGDDLMDFYATSDDILRLSLLTHVHRAAPRASSSRTTFSSDCLEAARMTLKRHHDCMEIIHRTGGKYFQTYIHWTLLFAPFIPFIVLFCHVMETRSEDEFARLEAFATSIGPASVLSEPAAKMLHLFQVLHNIARRYIELGGSVAQNRGQYSSIPQMNASLAALGVPHVGVVRTNSQQLGQQADQSLAFDSGSLPLDRDTEFGTGEAQIDQNLVNPVLWMGNGPQLEDWFYNNQASIQSLQEPGDS</sequence>
<feature type="domain" description="Xylanolytic transcriptional activator regulatory" evidence="5">
    <location>
        <begin position="316"/>
        <end position="389"/>
    </location>
</feature>
<protein>
    <recommendedName>
        <fullName evidence="5">Xylanolytic transcriptional activator regulatory domain-containing protein</fullName>
    </recommendedName>
</protein>
<proteinExistence type="predicted"/>
<evidence type="ECO:0000256" key="4">
    <source>
        <dbReference type="SAM" id="Phobius"/>
    </source>
</evidence>